<keyword evidence="3" id="KW-0547">Nucleotide-binding</keyword>
<accession>A0A1I3FNZ5</accession>
<evidence type="ECO:0000256" key="4">
    <source>
        <dbReference type="ARBA" id="ARBA00022777"/>
    </source>
</evidence>
<dbReference type="STRING" id="1114924.SAMN05216258_104416"/>
<proteinExistence type="predicted"/>
<dbReference type="PANTHER" id="PTHR31756">
    <property type="entry name" value="PYRUVATE, PHOSPHATE DIKINASE REGULATORY PROTEIN 1, CHLOROPLASTIC"/>
    <property type="match status" value="1"/>
</dbReference>
<evidence type="ECO:0000256" key="2">
    <source>
        <dbReference type="ARBA" id="ARBA00022679"/>
    </source>
</evidence>
<protein>
    <recommendedName>
        <fullName evidence="7">Pyruvate, phosphate dikinase regulatory protein</fullName>
    </recommendedName>
</protein>
<evidence type="ECO:0000256" key="3">
    <source>
        <dbReference type="ARBA" id="ARBA00022741"/>
    </source>
</evidence>
<dbReference type="PANTHER" id="PTHR31756:SF3">
    <property type="entry name" value="PYRUVATE, PHOSPHATE DIKINASE REGULATORY PROTEIN 1, CHLOROPLASTIC"/>
    <property type="match status" value="1"/>
</dbReference>
<dbReference type="GO" id="GO:0005524">
    <property type="term" value="F:ATP binding"/>
    <property type="evidence" value="ECO:0007669"/>
    <property type="project" value="InterPro"/>
</dbReference>
<keyword evidence="6" id="KW-1185">Reference proteome</keyword>
<dbReference type="AlphaFoldDB" id="A0A1I3FNZ5"/>
<evidence type="ECO:0000313" key="6">
    <source>
        <dbReference type="Proteomes" id="UP000199377"/>
    </source>
</evidence>
<organism evidence="5 6">
    <name type="scientific">Albimonas pacifica</name>
    <dbReference type="NCBI Taxonomy" id="1114924"/>
    <lineage>
        <taxon>Bacteria</taxon>
        <taxon>Pseudomonadati</taxon>
        <taxon>Pseudomonadota</taxon>
        <taxon>Alphaproteobacteria</taxon>
        <taxon>Rhodobacterales</taxon>
        <taxon>Paracoccaceae</taxon>
        <taxon>Albimonas</taxon>
    </lineage>
</organism>
<dbReference type="Proteomes" id="UP000199377">
    <property type="component" value="Unassembled WGS sequence"/>
</dbReference>
<dbReference type="Pfam" id="PF03618">
    <property type="entry name" value="Kinase-PPPase"/>
    <property type="match status" value="1"/>
</dbReference>
<keyword evidence="4" id="KW-0418">Kinase</keyword>
<dbReference type="InterPro" id="IPR005177">
    <property type="entry name" value="Kinase-pyrophosphorylase"/>
</dbReference>
<reference evidence="5 6" key="1">
    <citation type="submission" date="2016-10" db="EMBL/GenBank/DDBJ databases">
        <authorList>
            <person name="de Groot N.N."/>
        </authorList>
    </citation>
    <scope>NUCLEOTIDE SEQUENCE [LARGE SCALE GENOMIC DNA]</scope>
    <source>
        <strain evidence="5 6">CGMCC 1.11030</strain>
    </source>
</reference>
<keyword evidence="2" id="KW-0808">Transferase</keyword>
<sequence>MSAAAGAVISQFEGLELTRRIHVFARSRREIDQALDAIAAEPGLVAYTLLDEKLADHLRAGCERIGVPAVALLDPFFRALTDYVGAQRGKKRPGRQHDVDLSYFDRVSAIDYAMAHDDGATSDRLKKADVILVGVSRTSKTPTCLYLAVRGVKAANVPLVPGASLPKGLEAAIAQGIPTVGLIASPSRLVQVRGQRLEAIGAAPGMNSDAYADPERVREEVSQARLLFDRLGLPVIDVTRRSIEETAASILAILRAHGESPS</sequence>
<name>A0A1I3FNZ5_9RHOB</name>
<evidence type="ECO:0008006" key="7">
    <source>
        <dbReference type="Google" id="ProtNLM"/>
    </source>
</evidence>
<keyword evidence="1" id="KW-0723">Serine/threonine-protein kinase</keyword>
<gene>
    <name evidence="5" type="ORF">SAMN05216258_104416</name>
</gene>
<evidence type="ECO:0000256" key="1">
    <source>
        <dbReference type="ARBA" id="ARBA00022527"/>
    </source>
</evidence>
<dbReference type="EMBL" id="FOQH01000004">
    <property type="protein sequence ID" value="SFI12965.1"/>
    <property type="molecule type" value="Genomic_DNA"/>
</dbReference>
<dbReference type="GO" id="GO:0004674">
    <property type="term" value="F:protein serine/threonine kinase activity"/>
    <property type="evidence" value="ECO:0007669"/>
    <property type="project" value="UniProtKB-KW"/>
</dbReference>
<dbReference type="NCBIfam" id="NF003742">
    <property type="entry name" value="PRK05339.1"/>
    <property type="match status" value="1"/>
</dbReference>
<evidence type="ECO:0000313" key="5">
    <source>
        <dbReference type="EMBL" id="SFI12965.1"/>
    </source>
</evidence>